<comment type="similarity">
    <text evidence="2 10">Belongs to the disproportionating enzyme family.</text>
</comment>
<proteinExistence type="inferred from homology"/>
<evidence type="ECO:0000256" key="8">
    <source>
        <dbReference type="ARBA" id="ARBA00031423"/>
    </source>
</evidence>
<evidence type="ECO:0000256" key="4">
    <source>
        <dbReference type="ARBA" id="ARBA00020295"/>
    </source>
</evidence>
<organism evidence="11 12">
    <name type="scientific">Negadavirga shengliensis</name>
    <dbReference type="NCBI Taxonomy" id="1389218"/>
    <lineage>
        <taxon>Bacteria</taxon>
        <taxon>Pseudomonadati</taxon>
        <taxon>Bacteroidota</taxon>
        <taxon>Cytophagia</taxon>
        <taxon>Cytophagales</taxon>
        <taxon>Cyclobacteriaceae</taxon>
        <taxon>Negadavirga</taxon>
    </lineage>
</organism>
<evidence type="ECO:0000256" key="6">
    <source>
        <dbReference type="ARBA" id="ARBA00022679"/>
    </source>
</evidence>
<protein>
    <recommendedName>
        <fullName evidence="4 10">4-alpha-glucanotransferase</fullName>
        <ecNumber evidence="3 10">2.4.1.25</ecNumber>
    </recommendedName>
    <alternativeName>
        <fullName evidence="8 10">Amylomaltase</fullName>
    </alternativeName>
    <alternativeName>
        <fullName evidence="9 10">Disproportionating enzyme</fullName>
    </alternativeName>
</protein>
<keyword evidence="12" id="KW-1185">Reference proteome</keyword>
<keyword evidence="6 10" id="KW-0808">Transferase</keyword>
<reference evidence="12" key="1">
    <citation type="journal article" date="2019" name="Int. J. Syst. Evol. Microbiol.">
        <title>The Global Catalogue of Microorganisms (GCM) 10K type strain sequencing project: providing services to taxonomists for standard genome sequencing and annotation.</title>
        <authorList>
            <consortium name="The Broad Institute Genomics Platform"/>
            <consortium name="The Broad Institute Genome Sequencing Center for Infectious Disease"/>
            <person name="Wu L."/>
            <person name="Ma J."/>
        </authorList>
    </citation>
    <scope>NUCLEOTIDE SEQUENCE [LARGE SCALE GENOMIC DNA]</scope>
    <source>
        <strain evidence="12">CGMCC 4.7466</strain>
    </source>
</reference>
<dbReference type="EC" id="2.4.1.25" evidence="3 10"/>
<evidence type="ECO:0000256" key="2">
    <source>
        <dbReference type="ARBA" id="ARBA00005684"/>
    </source>
</evidence>
<evidence type="ECO:0000256" key="3">
    <source>
        <dbReference type="ARBA" id="ARBA00012560"/>
    </source>
</evidence>
<dbReference type="PANTHER" id="PTHR32438">
    <property type="entry name" value="4-ALPHA-GLUCANOTRANSFERASE DPE1, CHLOROPLASTIC/AMYLOPLASTIC"/>
    <property type="match status" value="1"/>
</dbReference>
<evidence type="ECO:0000256" key="10">
    <source>
        <dbReference type="RuleBase" id="RU361207"/>
    </source>
</evidence>
<dbReference type="GO" id="GO:0004134">
    <property type="term" value="F:4-alpha-glucanotransferase activity"/>
    <property type="evidence" value="ECO:0007669"/>
    <property type="project" value="UniProtKB-EC"/>
</dbReference>
<evidence type="ECO:0000256" key="5">
    <source>
        <dbReference type="ARBA" id="ARBA00022676"/>
    </source>
</evidence>
<keyword evidence="7 10" id="KW-0119">Carbohydrate metabolism</keyword>
<evidence type="ECO:0000256" key="1">
    <source>
        <dbReference type="ARBA" id="ARBA00000439"/>
    </source>
</evidence>
<dbReference type="InterPro" id="IPR017853">
    <property type="entry name" value="GH"/>
</dbReference>
<dbReference type="SUPFAM" id="SSF51445">
    <property type="entry name" value="(Trans)glycosidases"/>
    <property type="match status" value="1"/>
</dbReference>
<dbReference type="NCBIfam" id="NF011080">
    <property type="entry name" value="PRK14508.1-3"/>
    <property type="match status" value="1"/>
</dbReference>
<evidence type="ECO:0000313" key="12">
    <source>
        <dbReference type="Proteomes" id="UP001595818"/>
    </source>
</evidence>
<dbReference type="NCBIfam" id="TIGR00217">
    <property type="entry name" value="malQ"/>
    <property type="match status" value="1"/>
</dbReference>
<comment type="catalytic activity">
    <reaction evidence="1 10">
        <text>Transfers a segment of a (1-&gt;4)-alpha-D-glucan to a new position in an acceptor, which may be glucose or a (1-&gt;4)-alpha-D-glucan.</text>
        <dbReference type="EC" id="2.4.1.25"/>
    </reaction>
</comment>
<dbReference type="Gene3D" id="3.20.20.80">
    <property type="entry name" value="Glycosidases"/>
    <property type="match status" value="1"/>
</dbReference>
<evidence type="ECO:0000256" key="9">
    <source>
        <dbReference type="ARBA" id="ARBA00031501"/>
    </source>
</evidence>
<name>A0ABV9T346_9BACT</name>
<dbReference type="PANTHER" id="PTHR32438:SF5">
    <property type="entry name" value="4-ALPHA-GLUCANOTRANSFERASE DPE1, CHLOROPLASTIC_AMYLOPLASTIC"/>
    <property type="match status" value="1"/>
</dbReference>
<keyword evidence="5 10" id="KW-0328">Glycosyltransferase</keyword>
<dbReference type="Pfam" id="PF02446">
    <property type="entry name" value="Glyco_hydro_77"/>
    <property type="match status" value="1"/>
</dbReference>
<dbReference type="InterPro" id="IPR003385">
    <property type="entry name" value="Glyco_hydro_77"/>
</dbReference>
<accession>A0ABV9T346</accession>
<dbReference type="Proteomes" id="UP001595818">
    <property type="component" value="Unassembled WGS sequence"/>
</dbReference>
<sequence>MGFKRGSGILLHISSLHSHYGVGDLGPEAFGFIDFLAESGHAYWQVLPLNPTDASQGYSPYSCYSAFAGNPMLISTEELYRDGLLDEEDVAPFKKDNEGRADFSFVSKYKAFALEKAFRRFRHGVADKGEFELFCQANVLWLEDYALYVVLKSKYKTSWSSWPKDIRDRHLPTFRSLLKTYSVHLEKQKFIQYVFFRQFEKLHRYAASRQIQIIGDIPFYVNHDSADCWTSPGYFKLNSKKLPRKIAGVPPDYFSETGQLWGFPTYNWAALSRNNFDWWVRRIAHNLNMFDILRLDHFRAFSAFWEVDAAEETAVKGSWMPGPDMALFQELERKLGDLPLIAEDLGSLDEDVYALIAATGFPGMRVLQFAFDENVGINVHSPHLHVSHGVVYTGTHDNNTTIGWFNASGKEEKRRLSAYVGKKVNPKNVHQVMHRLALMSVADIAVIPMQDILGLGEGHLMNRPNSTGNYWRWRMTEEQFLSVFPPMLKKLNELYGRT</sequence>
<dbReference type="RefSeq" id="WP_377065725.1">
    <property type="nucleotide sequence ID" value="NZ_JBHSJJ010000009.1"/>
</dbReference>
<gene>
    <name evidence="11" type="primary">malQ</name>
    <name evidence="11" type="ORF">ACFPFU_15695</name>
</gene>
<evidence type="ECO:0000313" key="11">
    <source>
        <dbReference type="EMBL" id="MFC4873142.1"/>
    </source>
</evidence>
<dbReference type="EMBL" id="JBHSJJ010000009">
    <property type="protein sequence ID" value="MFC4873142.1"/>
    <property type="molecule type" value="Genomic_DNA"/>
</dbReference>
<comment type="caution">
    <text evidence="11">The sequence shown here is derived from an EMBL/GenBank/DDBJ whole genome shotgun (WGS) entry which is preliminary data.</text>
</comment>
<evidence type="ECO:0000256" key="7">
    <source>
        <dbReference type="ARBA" id="ARBA00023277"/>
    </source>
</evidence>